<dbReference type="RefSeq" id="XP_033685219.1">
    <property type="nucleotide sequence ID" value="XM_033821728.1"/>
</dbReference>
<gene>
    <name evidence="1" type="ORF">BU26DRAFT_297218</name>
</gene>
<keyword evidence="2" id="KW-1185">Reference proteome</keyword>
<accession>A0A6A6IHX2</accession>
<proteinExistence type="predicted"/>
<reference evidence="1" key="1">
    <citation type="journal article" date="2020" name="Stud. Mycol.">
        <title>101 Dothideomycetes genomes: a test case for predicting lifestyles and emergence of pathogens.</title>
        <authorList>
            <person name="Haridas S."/>
            <person name="Albert R."/>
            <person name="Binder M."/>
            <person name="Bloem J."/>
            <person name="Labutti K."/>
            <person name="Salamov A."/>
            <person name="Andreopoulos B."/>
            <person name="Baker S."/>
            <person name="Barry K."/>
            <person name="Bills G."/>
            <person name="Bluhm B."/>
            <person name="Cannon C."/>
            <person name="Castanera R."/>
            <person name="Culley D."/>
            <person name="Daum C."/>
            <person name="Ezra D."/>
            <person name="Gonzalez J."/>
            <person name="Henrissat B."/>
            <person name="Kuo A."/>
            <person name="Liang C."/>
            <person name="Lipzen A."/>
            <person name="Lutzoni F."/>
            <person name="Magnuson J."/>
            <person name="Mondo S."/>
            <person name="Nolan M."/>
            <person name="Ohm R."/>
            <person name="Pangilinan J."/>
            <person name="Park H.-J."/>
            <person name="Ramirez L."/>
            <person name="Alfaro M."/>
            <person name="Sun H."/>
            <person name="Tritt A."/>
            <person name="Yoshinaga Y."/>
            <person name="Zwiers L.-H."/>
            <person name="Turgeon B."/>
            <person name="Goodwin S."/>
            <person name="Spatafora J."/>
            <person name="Crous P."/>
            <person name="Grigoriev I."/>
        </authorList>
    </citation>
    <scope>NUCLEOTIDE SEQUENCE</scope>
    <source>
        <strain evidence="1">CBS 122368</strain>
    </source>
</reference>
<evidence type="ECO:0000313" key="2">
    <source>
        <dbReference type="Proteomes" id="UP000800094"/>
    </source>
</evidence>
<protein>
    <submittedName>
        <fullName evidence="1">Uncharacterized protein</fullName>
    </submittedName>
</protein>
<organism evidence="1 2">
    <name type="scientific">Trematosphaeria pertusa</name>
    <dbReference type="NCBI Taxonomy" id="390896"/>
    <lineage>
        <taxon>Eukaryota</taxon>
        <taxon>Fungi</taxon>
        <taxon>Dikarya</taxon>
        <taxon>Ascomycota</taxon>
        <taxon>Pezizomycotina</taxon>
        <taxon>Dothideomycetes</taxon>
        <taxon>Pleosporomycetidae</taxon>
        <taxon>Pleosporales</taxon>
        <taxon>Massarineae</taxon>
        <taxon>Trematosphaeriaceae</taxon>
        <taxon>Trematosphaeria</taxon>
    </lineage>
</organism>
<dbReference type="AlphaFoldDB" id="A0A6A6IHX2"/>
<sequence>MRSRSRGTCDLWSKAVQSWWSRCLLAPILVFQAIFCLSLVQSAFMILGQMALWCSCNKPYQLVLSSAAEVRLTGFPAMSGLRGVATLGRIRPWRPRDYH</sequence>
<dbReference type="GeneID" id="54575058"/>
<evidence type="ECO:0000313" key="1">
    <source>
        <dbReference type="EMBL" id="KAF2250215.1"/>
    </source>
</evidence>
<dbReference type="EMBL" id="ML987194">
    <property type="protein sequence ID" value="KAF2250215.1"/>
    <property type="molecule type" value="Genomic_DNA"/>
</dbReference>
<dbReference type="Proteomes" id="UP000800094">
    <property type="component" value="Unassembled WGS sequence"/>
</dbReference>
<name>A0A6A6IHX2_9PLEO</name>